<evidence type="ECO:0000256" key="3">
    <source>
        <dbReference type="RuleBase" id="RU003932"/>
    </source>
</evidence>
<evidence type="ECO:0000313" key="5">
    <source>
        <dbReference type="EMBL" id="EGT58655.1"/>
    </source>
</evidence>
<evidence type="ECO:0000313" key="6">
    <source>
        <dbReference type="Proteomes" id="UP000008068"/>
    </source>
</evidence>
<reference evidence="6" key="1">
    <citation type="submission" date="2011-07" db="EMBL/GenBank/DDBJ databases">
        <authorList>
            <consortium name="Caenorhabditis brenneri Sequencing and Analysis Consortium"/>
            <person name="Wilson R.K."/>
        </authorList>
    </citation>
    <scope>NUCLEOTIDE SEQUENCE [LARGE SCALE GENOMIC DNA]</scope>
    <source>
        <strain evidence="6">PB2801</strain>
    </source>
</reference>
<keyword evidence="6" id="KW-1185">Reference proteome</keyword>
<dbReference type="GO" id="GO:0098793">
    <property type="term" value="C:presynapse"/>
    <property type="evidence" value="ECO:0007669"/>
    <property type="project" value="GOC"/>
</dbReference>
<dbReference type="HOGENOM" id="CLU_119707_0_0_1"/>
<name>G0NE75_CAEBE</name>
<dbReference type="InterPro" id="IPR022812">
    <property type="entry name" value="Dynamin"/>
</dbReference>
<dbReference type="PROSITE" id="PS00410">
    <property type="entry name" value="G_DYNAMIN_1"/>
    <property type="match status" value="1"/>
</dbReference>
<dbReference type="GO" id="GO:0031623">
    <property type="term" value="P:receptor internalization"/>
    <property type="evidence" value="ECO:0007669"/>
    <property type="project" value="TreeGrafter"/>
</dbReference>
<dbReference type="SUPFAM" id="SSF52540">
    <property type="entry name" value="P-loop containing nucleoside triphosphate hydrolases"/>
    <property type="match status" value="1"/>
</dbReference>
<dbReference type="GO" id="GO:0005737">
    <property type="term" value="C:cytoplasm"/>
    <property type="evidence" value="ECO:0007669"/>
    <property type="project" value="TreeGrafter"/>
</dbReference>
<dbReference type="GO" id="GO:0003924">
    <property type="term" value="F:GTPase activity"/>
    <property type="evidence" value="ECO:0007669"/>
    <property type="project" value="InterPro"/>
</dbReference>
<evidence type="ECO:0000259" key="4">
    <source>
        <dbReference type="PROSITE" id="PS51718"/>
    </source>
</evidence>
<gene>
    <name evidence="5" type="ORF">CAEBREN_13353</name>
</gene>
<dbReference type="PANTHER" id="PTHR11566">
    <property type="entry name" value="DYNAMIN"/>
    <property type="match status" value="1"/>
</dbReference>
<dbReference type="PROSITE" id="PS51718">
    <property type="entry name" value="G_DYNAMIN_2"/>
    <property type="match status" value="1"/>
</dbReference>
<dbReference type="InterPro" id="IPR019762">
    <property type="entry name" value="Dynamin_GTPase_CS"/>
</dbReference>
<dbReference type="PANTHER" id="PTHR11566:SF212">
    <property type="entry name" value="DYNAMIN"/>
    <property type="match status" value="1"/>
</dbReference>
<dbReference type="InterPro" id="IPR027417">
    <property type="entry name" value="P-loop_NTPase"/>
</dbReference>
<dbReference type="InParanoid" id="G0NE75"/>
<dbReference type="InterPro" id="IPR030381">
    <property type="entry name" value="G_DYNAMIN_dom"/>
</dbReference>
<accession>G0NE75</accession>
<feature type="domain" description="Dynamin-type G" evidence="4">
    <location>
        <begin position="30"/>
        <end position="144"/>
    </location>
</feature>
<dbReference type="Gene3D" id="3.40.50.300">
    <property type="entry name" value="P-loop containing nucleotide triphosphate hydrolases"/>
    <property type="match status" value="1"/>
</dbReference>
<keyword evidence="1 3" id="KW-0547">Nucleotide-binding</keyword>
<dbReference type="GO" id="GO:0005886">
    <property type="term" value="C:plasma membrane"/>
    <property type="evidence" value="ECO:0007669"/>
    <property type="project" value="TreeGrafter"/>
</dbReference>
<dbReference type="GO" id="GO:0008017">
    <property type="term" value="F:microtubule binding"/>
    <property type="evidence" value="ECO:0007669"/>
    <property type="project" value="TreeGrafter"/>
</dbReference>
<dbReference type="AlphaFoldDB" id="G0NE75"/>
<dbReference type="SMART" id="SM00053">
    <property type="entry name" value="DYNc"/>
    <property type="match status" value="1"/>
</dbReference>
<dbReference type="CDD" id="cd08771">
    <property type="entry name" value="DLP_1"/>
    <property type="match status" value="1"/>
</dbReference>
<dbReference type="STRING" id="135651.G0NE75"/>
<dbReference type="GO" id="GO:0016185">
    <property type="term" value="P:synaptic vesicle budding from presynaptic endocytic zone membrane"/>
    <property type="evidence" value="ECO:0007669"/>
    <property type="project" value="TreeGrafter"/>
</dbReference>
<dbReference type="GO" id="GO:0005874">
    <property type="term" value="C:microtubule"/>
    <property type="evidence" value="ECO:0007669"/>
    <property type="project" value="TreeGrafter"/>
</dbReference>
<keyword evidence="2 3" id="KW-0342">GTP-binding</keyword>
<organism evidence="6">
    <name type="scientific">Caenorhabditis brenneri</name>
    <name type="common">Nematode worm</name>
    <dbReference type="NCBI Taxonomy" id="135651"/>
    <lineage>
        <taxon>Eukaryota</taxon>
        <taxon>Metazoa</taxon>
        <taxon>Ecdysozoa</taxon>
        <taxon>Nematoda</taxon>
        <taxon>Chromadorea</taxon>
        <taxon>Rhabditida</taxon>
        <taxon>Rhabditina</taxon>
        <taxon>Rhabditomorpha</taxon>
        <taxon>Rhabditoidea</taxon>
        <taxon>Rhabditidae</taxon>
        <taxon>Peloderinae</taxon>
        <taxon>Caenorhabditis</taxon>
    </lineage>
</organism>
<dbReference type="PRINTS" id="PR00195">
    <property type="entry name" value="DYNAMIN"/>
</dbReference>
<dbReference type="Proteomes" id="UP000008068">
    <property type="component" value="Unassembled WGS sequence"/>
</dbReference>
<dbReference type="Pfam" id="PF00350">
    <property type="entry name" value="Dynamin_N"/>
    <property type="match status" value="1"/>
</dbReference>
<protein>
    <recommendedName>
        <fullName evidence="4">Dynamin-type G domain-containing protein</fullName>
    </recommendedName>
</protein>
<dbReference type="InterPro" id="IPR001401">
    <property type="entry name" value="Dynamin_GTPase"/>
</dbReference>
<proteinExistence type="inferred from homology"/>
<evidence type="ECO:0000256" key="1">
    <source>
        <dbReference type="ARBA" id="ARBA00022741"/>
    </source>
</evidence>
<dbReference type="eggNOG" id="KOG0446">
    <property type="taxonomic scope" value="Eukaryota"/>
</dbReference>
<dbReference type="GO" id="GO:0005525">
    <property type="term" value="F:GTP binding"/>
    <property type="evidence" value="ECO:0007669"/>
    <property type="project" value="UniProtKB-KW"/>
</dbReference>
<dbReference type="EMBL" id="GL379871">
    <property type="protein sequence ID" value="EGT58655.1"/>
    <property type="molecule type" value="Genomic_DNA"/>
</dbReference>
<sequence length="144" mass="15848">MAWANQGMQALIPVINRVQDAFSQLGTNVSFELPQIAVVGGQSAGKSDFLPRGSGIVTRRPLILQLIQDPSEYGEFLHKKGHRYVNFDEVRQEIENETDRVTGQNKGISAHPINLRIYSPNVLNLTLIDLPGLTKVPVGDQSAD</sequence>
<comment type="similarity">
    <text evidence="3">Belongs to the TRAFAC class dynamin-like GTPase superfamily. Dynamin/Fzo/YdjA family.</text>
</comment>
<dbReference type="OrthoDB" id="5061070at2759"/>
<evidence type="ECO:0000256" key="2">
    <source>
        <dbReference type="ARBA" id="ARBA00023134"/>
    </source>
</evidence>
<dbReference type="InterPro" id="IPR045063">
    <property type="entry name" value="Dynamin_N"/>
</dbReference>